<dbReference type="InterPro" id="IPR008949">
    <property type="entry name" value="Isoprenoid_synthase_dom_sf"/>
</dbReference>
<feature type="domain" description="RNase H type-1" evidence="3">
    <location>
        <begin position="189"/>
        <end position="263"/>
    </location>
</feature>
<dbReference type="PANTHER" id="PTHR31225:SF240">
    <property type="entry name" value="(+)-DELTA-CADINENE SYNTHASE"/>
    <property type="match status" value="1"/>
</dbReference>
<proteinExistence type="predicted"/>
<dbReference type="GO" id="GO:0016114">
    <property type="term" value="P:terpenoid biosynthetic process"/>
    <property type="evidence" value="ECO:0007669"/>
    <property type="project" value="InterPro"/>
</dbReference>
<dbReference type="Proteomes" id="UP000436088">
    <property type="component" value="Unassembled WGS sequence"/>
</dbReference>
<dbReference type="Pfam" id="PF01344">
    <property type="entry name" value="Kelch_1"/>
    <property type="match status" value="1"/>
</dbReference>
<evidence type="ECO:0000259" key="2">
    <source>
        <dbReference type="Pfam" id="PF03936"/>
    </source>
</evidence>
<dbReference type="InterPro" id="IPR015915">
    <property type="entry name" value="Kelch-typ_b-propeller"/>
</dbReference>
<evidence type="ECO:0000313" key="5">
    <source>
        <dbReference type="Proteomes" id="UP000436088"/>
    </source>
</evidence>
<dbReference type="GO" id="GO:0000287">
    <property type="term" value="F:magnesium ion binding"/>
    <property type="evidence" value="ECO:0007669"/>
    <property type="project" value="InterPro"/>
</dbReference>
<protein>
    <submittedName>
        <fullName evidence="4">Pentatricopeptide repeat-containing protein</fullName>
    </submittedName>
</protein>
<dbReference type="InterPro" id="IPR006652">
    <property type="entry name" value="Kelch_1"/>
</dbReference>
<gene>
    <name evidence="4" type="ORF">F3Y22_tig00000652pilonHSYRG00014</name>
</gene>
<dbReference type="InterPro" id="IPR005630">
    <property type="entry name" value="Terpene_synthase_metal-bd"/>
</dbReference>
<evidence type="ECO:0000256" key="1">
    <source>
        <dbReference type="ARBA" id="ARBA00022723"/>
    </source>
</evidence>
<dbReference type="Pfam" id="PF03936">
    <property type="entry name" value="Terpene_synth_C"/>
    <property type="match status" value="1"/>
</dbReference>
<keyword evidence="1" id="KW-0479">Metal-binding</keyword>
<reference evidence="4" key="1">
    <citation type="submission" date="2019-09" db="EMBL/GenBank/DDBJ databases">
        <title>Draft genome information of white flower Hibiscus syriacus.</title>
        <authorList>
            <person name="Kim Y.-M."/>
        </authorList>
    </citation>
    <scope>NUCLEOTIDE SEQUENCE [LARGE SCALE GENOMIC DNA]</scope>
    <source>
        <strain evidence="4">YM2019G1</strain>
    </source>
</reference>
<dbReference type="SUPFAM" id="SSF48576">
    <property type="entry name" value="Terpenoid synthases"/>
    <property type="match status" value="1"/>
</dbReference>
<dbReference type="Pfam" id="PF13456">
    <property type="entry name" value="RVT_3"/>
    <property type="match status" value="1"/>
</dbReference>
<sequence length="327" mass="36873">MDKKFYVIGGIGGVGKDLRVLTCGEEYDLETKKWTEIPQEALFLKQRSKMRVKRSLEYMDYAFLGDLLNEVCLSLVTKQFKFGGRTSKLWQALESAPVLPKIKFFGWRVFHEAIPTGSKLLAANLDGGICQLRNKLKHEKILLPPKVVHDYAKFILSDLQSLPIQRPAPVAPERTCWIRPPHGCLKIDVDGRAFTEGVNLAIENGWDSIIIEGDARSIVQSLTNNNPDLSVTGLYLEEARCLLASHPNIKVFTRRDANTVAHTNDVTEETFNWASNNPKIIRVSSMIARLMDDIVSRKFEQERGHVASAVECYMKQHGVSEEKACKS</sequence>
<dbReference type="InterPro" id="IPR050148">
    <property type="entry name" value="Terpene_synthase-like"/>
</dbReference>
<comment type="caution">
    <text evidence="4">The sequence shown here is derived from an EMBL/GenBank/DDBJ whole genome shotgun (WGS) entry which is preliminary data.</text>
</comment>
<dbReference type="GO" id="GO:0003676">
    <property type="term" value="F:nucleic acid binding"/>
    <property type="evidence" value="ECO:0007669"/>
    <property type="project" value="InterPro"/>
</dbReference>
<dbReference type="InterPro" id="IPR002156">
    <property type="entry name" value="RNaseH_domain"/>
</dbReference>
<evidence type="ECO:0000259" key="3">
    <source>
        <dbReference type="Pfam" id="PF13456"/>
    </source>
</evidence>
<keyword evidence="5" id="KW-1185">Reference proteome</keyword>
<dbReference type="EMBL" id="VEPZ02000052">
    <property type="protein sequence ID" value="KAE8734922.1"/>
    <property type="molecule type" value="Genomic_DNA"/>
</dbReference>
<dbReference type="PANTHER" id="PTHR31225">
    <property type="entry name" value="OS04G0344100 PROTEIN-RELATED"/>
    <property type="match status" value="1"/>
</dbReference>
<dbReference type="AlphaFoldDB" id="A0A6A3D6N2"/>
<dbReference type="GO" id="GO:0010333">
    <property type="term" value="F:terpene synthase activity"/>
    <property type="evidence" value="ECO:0007669"/>
    <property type="project" value="InterPro"/>
</dbReference>
<name>A0A6A3D6N2_HIBSY</name>
<organism evidence="4 5">
    <name type="scientific">Hibiscus syriacus</name>
    <name type="common">Rose of Sharon</name>
    <dbReference type="NCBI Taxonomy" id="106335"/>
    <lineage>
        <taxon>Eukaryota</taxon>
        <taxon>Viridiplantae</taxon>
        <taxon>Streptophyta</taxon>
        <taxon>Embryophyta</taxon>
        <taxon>Tracheophyta</taxon>
        <taxon>Spermatophyta</taxon>
        <taxon>Magnoliopsida</taxon>
        <taxon>eudicotyledons</taxon>
        <taxon>Gunneridae</taxon>
        <taxon>Pentapetalae</taxon>
        <taxon>rosids</taxon>
        <taxon>malvids</taxon>
        <taxon>Malvales</taxon>
        <taxon>Malvaceae</taxon>
        <taxon>Malvoideae</taxon>
        <taxon>Hibiscus</taxon>
    </lineage>
</organism>
<evidence type="ECO:0000313" key="4">
    <source>
        <dbReference type="EMBL" id="KAE8734922.1"/>
    </source>
</evidence>
<dbReference type="SUPFAM" id="SSF117281">
    <property type="entry name" value="Kelch motif"/>
    <property type="match status" value="1"/>
</dbReference>
<feature type="domain" description="Terpene synthase metal-binding" evidence="2">
    <location>
        <begin position="264"/>
        <end position="326"/>
    </location>
</feature>
<dbReference type="Gene3D" id="1.10.600.10">
    <property type="entry name" value="Farnesyl Diphosphate Synthase"/>
    <property type="match status" value="1"/>
</dbReference>
<dbReference type="GO" id="GO:0004523">
    <property type="term" value="F:RNA-DNA hybrid ribonuclease activity"/>
    <property type="evidence" value="ECO:0007669"/>
    <property type="project" value="InterPro"/>
</dbReference>
<accession>A0A6A3D6N2</accession>